<evidence type="ECO:0000256" key="7">
    <source>
        <dbReference type="HAMAP-Rule" id="MF_01215"/>
    </source>
</evidence>
<dbReference type="CDD" id="cd04725">
    <property type="entry name" value="OMP_decarboxylase_like"/>
    <property type="match status" value="1"/>
</dbReference>
<evidence type="ECO:0000259" key="8">
    <source>
        <dbReference type="SMART" id="SM00934"/>
    </source>
</evidence>
<comment type="pathway">
    <text evidence="1 7">Pyrimidine metabolism; UMP biosynthesis via de novo pathway; UMP from orotate: step 2/2.</text>
</comment>
<reference evidence="9" key="2">
    <citation type="journal article" date="2011" name="Appl. Environ. Microbiol.">
        <title>Marker Removal System for Thermoanaerobacterium saccharolyticum and Development of a Markerless Ethanologen.</title>
        <authorList>
            <person name="Shaw A.J."/>
            <person name="Covalla S.F."/>
            <person name="Hogsett D.A."/>
            <person name="Herring C.D."/>
        </authorList>
    </citation>
    <scope>NUCLEOTIDE SEQUENCE</scope>
    <source>
        <strain evidence="9">JW/SL-YS485</strain>
    </source>
</reference>
<evidence type="ECO:0000313" key="9">
    <source>
        <dbReference type="EMBL" id="ADU15856.1"/>
    </source>
</evidence>
<evidence type="ECO:0000256" key="2">
    <source>
        <dbReference type="ARBA" id="ARBA00008847"/>
    </source>
</evidence>
<reference evidence="9" key="1">
    <citation type="submission" date="2010-07" db="EMBL/GenBank/DDBJ databases">
        <authorList>
            <person name="Shaw A.J.IV."/>
            <person name="Hogsett D.A."/>
            <person name="Herring C.D."/>
        </authorList>
    </citation>
    <scope>NUCLEOTIDE SEQUENCE</scope>
    <source>
        <strain evidence="9">JW/SL-YS485</strain>
    </source>
</reference>
<comment type="similarity">
    <text evidence="2 7">Belongs to the OMP decarboxylase family. Type 2 subfamily.</text>
</comment>
<dbReference type="InterPro" id="IPR001754">
    <property type="entry name" value="OMPdeCOase_dom"/>
</dbReference>
<protein>
    <recommendedName>
        <fullName evidence="7">Orotidine 5'-phosphate decarboxylase</fullName>
        <ecNumber evidence="7">4.1.1.23</ecNumber>
    </recommendedName>
    <alternativeName>
        <fullName evidence="7">OMP decarboxylase</fullName>
        <shortName evidence="7">OMPDCase</shortName>
        <shortName evidence="7">OMPdecase</shortName>
    </alternativeName>
</protein>
<dbReference type="Gene3D" id="3.20.20.70">
    <property type="entry name" value="Aldolase class I"/>
    <property type="match status" value="1"/>
</dbReference>
<dbReference type="GO" id="GO:0004590">
    <property type="term" value="F:orotidine-5'-phosphate decarboxylase activity"/>
    <property type="evidence" value="ECO:0007669"/>
    <property type="project" value="UniProtKB-UniRule"/>
</dbReference>
<dbReference type="HAMAP" id="MF_01215">
    <property type="entry name" value="OMPdecase_type2"/>
    <property type="match status" value="1"/>
</dbReference>
<dbReference type="InterPro" id="IPR011060">
    <property type="entry name" value="RibuloseP-bd_barrel"/>
</dbReference>
<name>E7CXS3_THESA</name>
<evidence type="ECO:0000256" key="4">
    <source>
        <dbReference type="ARBA" id="ARBA00022975"/>
    </source>
</evidence>
<sequence>MFSDNLIHAIKFKNNPTVVGLDPRIESIPEFIKKAAFNKYGNNTKGISEAMYNFNKGIIDAVFDVVPAVKIQIAFYEVYGADGIEAFYKTAEYAKEKGLIVIADVKRGDIADVAEMYSKAYLQNPSIDAITINPYMGEDTMTPYIHDVIEYDKGLFILVKTSNVGSGTIQNLKTMNGTVYENVAYMVDKISKLAKGSLGYSSIGAVVGATYKEEAKILRKIMPSAIFLVPGYGAQGATAEDVINCFDENNLGAIVNSSRKVIFAYKSQYWKDVYSEYEYAQAARAEVLLMMGMINNAFLKRRYVAC</sequence>
<dbReference type="SMART" id="SM00934">
    <property type="entry name" value="OMPdecase"/>
    <property type="match status" value="1"/>
</dbReference>
<dbReference type="InterPro" id="IPR011995">
    <property type="entry name" value="OMPdecase_type-2"/>
</dbReference>
<evidence type="ECO:0000256" key="5">
    <source>
        <dbReference type="ARBA" id="ARBA00023239"/>
    </source>
</evidence>
<dbReference type="EC" id="4.1.1.23" evidence="7"/>
<evidence type="ECO:0000256" key="3">
    <source>
        <dbReference type="ARBA" id="ARBA00022793"/>
    </source>
</evidence>
<dbReference type="GO" id="GO:0044205">
    <property type="term" value="P:'de novo' UMP biosynthetic process"/>
    <property type="evidence" value="ECO:0007669"/>
    <property type="project" value="UniProtKB-UniRule"/>
</dbReference>
<keyword evidence="4 7" id="KW-0665">Pyrimidine biosynthesis</keyword>
<accession>E7CXS3</accession>
<dbReference type="AlphaFoldDB" id="E7CXS3"/>
<evidence type="ECO:0000256" key="1">
    <source>
        <dbReference type="ARBA" id="ARBA00004861"/>
    </source>
</evidence>
<proteinExistence type="inferred from homology"/>
<gene>
    <name evidence="7 9" type="primary">pyrF</name>
</gene>
<dbReference type="EMBL" id="HM802207">
    <property type="protein sequence ID" value="ADU15856.1"/>
    <property type="molecule type" value="Genomic_DNA"/>
</dbReference>
<dbReference type="UniPathway" id="UPA00070">
    <property type="reaction ID" value="UER00120"/>
</dbReference>
<dbReference type="GO" id="GO:0006207">
    <property type="term" value="P:'de novo' pyrimidine nucleobase biosynthetic process"/>
    <property type="evidence" value="ECO:0007669"/>
    <property type="project" value="InterPro"/>
</dbReference>
<comment type="catalytic activity">
    <reaction evidence="6 7">
        <text>orotidine 5'-phosphate + H(+) = UMP + CO2</text>
        <dbReference type="Rhea" id="RHEA:11596"/>
        <dbReference type="ChEBI" id="CHEBI:15378"/>
        <dbReference type="ChEBI" id="CHEBI:16526"/>
        <dbReference type="ChEBI" id="CHEBI:57538"/>
        <dbReference type="ChEBI" id="CHEBI:57865"/>
        <dbReference type="EC" id="4.1.1.23"/>
    </reaction>
</comment>
<dbReference type="InterPro" id="IPR013785">
    <property type="entry name" value="Aldolase_TIM"/>
</dbReference>
<keyword evidence="3 7" id="KW-0210">Decarboxylase</keyword>
<evidence type="ECO:0000256" key="6">
    <source>
        <dbReference type="ARBA" id="ARBA00049157"/>
    </source>
</evidence>
<dbReference type="PANTHER" id="PTHR43375">
    <property type="entry name" value="OROTIDINE 5'-PHOSPHATE DECARBOXYLASE"/>
    <property type="match status" value="1"/>
</dbReference>
<organism evidence="9">
    <name type="scientific">Thermoanaerobacterium saccharolyticum</name>
    <dbReference type="NCBI Taxonomy" id="28896"/>
    <lineage>
        <taxon>Bacteria</taxon>
        <taxon>Bacillati</taxon>
        <taxon>Bacillota</taxon>
        <taxon>Clostridia</taxon>
        <taxon>Thermoanaerobacterales</taxon>
        <taxon>Thermoanaerobacteraceae</taxon>
        <taxon>Thermoanaerobacterium</taxon>
    </lineage>
</organism>
<dbReference type="SUPFAM" id="SSF51366">
    <property type="entry name" value="Ribulose-phoshate binding barrel"/>
    <property type="match status" value="1"/>
</dbReference>
<dbReference type="OMA" id="QSAFFER"/>
<feature type="domain" description="Orotidine 5'-phosphate decarboxylase" evidence="8">
    <location>
        <begin position="16"/>
        <end position="273"/>
    </location>
</feature>
<dbReference type="NCBIfam" id="TIGR02127">
    <property type="entry name" value="pyrF_sub2"/>
    <property type="match status" value="1"/>
</dbReference>
<keyword evidence="5 7" id="KW-0456">Lyase</keyword>
<dbReference type="Pfam" id="PF00215">
    <property type="entry name" value="OMPdecase"/>
    <property type="match status" value="1"/>
</dbReference>
<dbReference type="PANTHER" id="PTHR43375:SF1">
    <property type="entry name" value="OROTIDINE 5'-PHOSPHATE DECARBOXYLASE"/>
    <property type="match status" value="1"/>
</dbReference>
<feature type="active site" description="Proton donor" evidence="7">
    <location>
        <position position="106"/>
    </location>
</feature>